<proteinExistence type="predicted"/>
<reference evidence="1 2" key="1">
    <citation type="journal article" date="2023" name="Plants (Basel)">
        <title>Bridging the Gap: Combining Genomics and Transcriptomics Approaches to Understand Stylosanthes scabra, an Orphan Legume from the Brazilian Caatinga.</title>
        <authorList>
            <person name="Ferreira-Neto J.R.C."/>
            <person name="da Silva M.D."/>
            <person name="Binneck E."/>
            <person name="de Melo N.F."/>
            <person name="da Silva R.H."/>
            <person name="de Melo A.L.T.M."/>
            <person name="Pandolfi V."/>
            <person name="Bustamante F.O."/>
            <person name="Brasileiro-Vidal A.C."/>
            <person name="Benko-Iseppon A.M."/>
        </authorList>
    </citation>
    <scope>NUCLEOTIDE SEQUENCE [LARGE SCALE GENOMIC DNA]</scope>
    <source>
        <tissue evidence="1">Leaves</tissue>
    </source>
</reference>
<sequence length="230" mass="26276">MGVPFSFHRLKPRLVAGTLAGGPPTTTVSRDVSSCPTWKQEPHRHLLLLMEVDRLIPLIKFLIFKNLRRSESIRVSLESIRPIVQSKSSSRLTRTTNRFEKSLLAYVQKRIGSTLIQVDSVYLFNRFLRKPSSRIDSEEMRIDLREAFHSLFKNESVRLIWGRELRVAGDSAAIGAPIQTIGIVLHYANHAKMQRFREPGEGCGGRRLFTALTAPRRTLELEWKGLSLEK</sequence>
<comment type="caution">
    <text evidence="1">The sequence shown here is derived from an EMBL/GenBank/DDBJ whole genome shotgun (WGS) entry which is preliminary data.</text>
</comment>
<evidence type="ECO:0000313" key="1">
    <source>
        <dbReference type="EMBL" id="MED6157202.1"/>
    </source>
</evidence>
<name>A0ABU6U7S7_9FABA</name>
<gene>
    <name evidence="1" type="ORF">PIB30_021195</name>
</gene>
<dbReference type="Proteomes" id="UP001341840">
    <property type="component" value="Unassembled WGS sequence"/>
</dbReference>
<organism evidence="1 2">
    <name type="scientific">Stylosanthes scabra</name>
    <dbReference type="NCBI Taxonomy" id="79078"/>
    <lineage>
        <taxon>Eukaryota</taxon>
        <taxon>Viridiplantae</taxon>
        <taxon>Streptophyta</taxon>
        <taxon>Embryophyta</taxon>
        <taxon>Tracheophyta</taxon>
        <taxon>Spermatophyta</taxon>
        <taxon>Magnoliopsida</taxon>
        <taxon>eudicotyledons</taxon>
        <taxon>Gunneridae</taxon>
        <taxon>Pentapetalae</taxon>
        <taxon>rosids</taxon>
        <taxon>fabids</taxon>
        <taxon>Fabales</taxon>
        <taxon>Fabaceae</taxon>
        <taxon>Papilionoideae</taxon>
        <taxon>50 kb inversion clade</taxon>
        <taxon>dalbergioids sensu lato</taxon>
        <taxon>Dalbergieae</taxon>
        <taxon>Pterocarpus clade</taxon>
        <taxon>Stylosanthes</taxon>
    </lineage>
</organism>
<evidence type="ECO:0000313" key="2">
    <source>
        <dbReference type="Proteomes" id="UP001341840"/>
    </source>
</evidence>
<dbReference type="EMBL" id="JASCZI010120898">
    <property type="protein sequence ID" value="MED6157202.1"/>
    <property type="molecule type" value="Genomic_DNA"/>
</dbReference>
<accession>A0ABU6U7S7</accession>
<keyword evidence="2" id="KW-1185">Reference proteome</keyword>
<protein>
    <submittedName>
        <fullName evidence="1">Uncharacterized protein</fullName>
    </submittedName>
</protein>